<evidence type="ECO:0000313" key="2">
    <source>
        <dbReference type="EnsemblPlants" id="Ma11_p03230.2"/>
    </source>
</evidence>
<proteinExistence type="predicted"/>
<feature type="region of interest" description="Disordered" evidence="1">
    <location>
        <begin position="119"/>
        <end position="138"/>
    </location>
</feature>
<reference evidence="2" key="1">
    <citation type="submission" date="2021-05" db="UniProtKB">
        <authorList>
            <consortium name="EnsemblPlants"/>
        </authorList>
    </citation>
    <scope>IDENTIFICATION</scope>
    <source>
        <strain evidence="2">subsp. malaccensis</strain>
    </source>
</reference>
<dbReference type="Proteomes" id="UP000012960">
    <property type="component" value="Unplaced"/>
</dbReference>
<protein>
    <submittedName>
        <fullName evidence="2">Uncharacterized protein</fullName>
    </submittedName>
</protein>
<name>A0A804L3Q7_MUSAM</name>
<dbReference type="Gramene" id="Ma11_t03230.2">
    <property type="protein sequence ID" value="Ma11_p03230.2"/>
    <property type="gene ID" value="Ma11_g03230"/>
</dbReference>
<organism evidence="2 3">
    <name type="scientific">Musa acuminata subsp. malaccensis</name>
    <name type="common">Wild banana</name>
    <name type="synonym">Musa malaccensis</name>
    <dbReference type="NCBI Taxonomy" id="214687"/>
    <lineage>
        <taxon>Eukaryota</taxon>
        <taxon>Viridiplantae</taxon>
        <taxon>Streptophyta</taxon>
        <taxon>Embryophyta</taxon>
        <taxon>Tracheophyta</taxon>
        <taxon>Spermatophyta</taxon>
        <taxon>Magnoliopsida</taxon>
        <taxon>Liliopsida</taxon>
        <taxon>Zingiberales</taxon>
        <taxon>Musaceae</taxon>
        <taxon>Musa</taxon>
    </lineage>
</organism>
<dbReference type="AlphaFoldDB" id="A0A804L3Q7"/>
<keyword evidence="3" id="KW-1185">Reference proteome</keyword>
<evidence type="ECO:0000256" key="1">
    <source>
        <dbReference type="SAM" id="MobiDB-lite"/>
    </source>
</evidence>
<dbReference type="EnsemblPlants" id="Ma11_t03230.2">
    <property type="protein sequence ID" value="Ma11_p03230.2"/>
    <property type="gene ID" value="Ma11_g03230"/>
</dbReference>
<sequence length="138" mass="15333">MKEEEEDLFFESQEDVLSVFDSCLGSPTKDDFLLEDQFVSQGSIGPLCDVWITSSDGARERRDRFMRWMGIDLMNGSFLSSSDPGGQTQVDDEIQTDTDGIMSSSGSVMRGFDIDNKYSISSGSTEDEHPSCNEALEE</sequence>
<accession>A0A804L3Q7</accession>
<evidence type="ECO:0000313" key="3">
    <source>
        <dbReference type="Proteomes" id="UP000012960"/>
    </source>
</evidence>